<evidence type="ECO:0000259" key="1">
    <source>
        <dbReference type="Pfam" id="PF00483"/>
    </source>
</evidence>
<name>A0A1F7WJ48_9BACT</name>
<dbReference type="InterPro" id="IPR029044">
    <property type="entry name" value="Nucleotide-diphossugar_trans"/>
</dbReference>
<evidence type="ECO:0000313" key="3">
    <source>
        <dbReference type="Proteomes" id="UP000176198"/>
    </source>
</evidence>
<dbReference type="InterPro" id="IPR050486">
    <property type="entry name" value="Mannose-1P_guanyltransferase"/>
</dbReference>
<gene>
    <name evidence="2" type="ORF">A2115_01500</name>
</gene>
<dbReference type="Pfam" id="PF00483">
    <property type="entry name" value="NTP_transferase"/>
    <property type="match status" value="1"/>
</dbReference>
<dbReference type="SUPFAM" id="SSF53448">
    <property type="entry name" value="Nucleotide-diphospho-sugar transferases"/>
    <property type="match status" value="1"/>
</dbReference>
<proteinExistence type="predicted"/>
<dbReference type="STRING" id="1802471.A2115_01500"/>
<reference evidence="2 3" key="1">
    <citation type="journal article" date="2016" name="Nat. Commun.">
        <title>Thousands of microbial genomes shed light on interconnected biogeochemical processes in an aquifer system.</title>
        <authorList>
            <person name="Anantharaman K."/>
            <person name="Brown C.T."/>
            <person name="Hug L.A."/>
            <person name="Sharon I."/>
            <person name="Castelle C.J."/>
            <person name="Probst A.J."/>
            <person name="Thomas B.C."/>
            <person name="Singh A."/>
            <person name="Wilkins M.J."/>
            <person name="Karaoz U."/>
            <person name="Brodie E.L."/>
            <person name="Williams K.H."/>
            <person name="Hubbard S.S."/>
            <person name="Banfield J.F."/>
        </authorList>
    </citation>
    <scope>NUCLEOTIDE SEQUENCE [LARGE SCALE GENOMIC DNA]</scope>
</reference>
<dbReference type="PANTHER" id="PTHR22572">
    <property type="entry name" value="SUGAR-1-PHOSPHATE GUANYL TRANSFERASE"/>
    <property type="match status" value="1"/>
</dbReference>
<protein>
    <recommendedName>
        <fullName evidence="1">Nucleotidyl transferase domain-containing protein</fullName>
    </recommendedName>
</protein>
<dbReference type="AlphaFoldDB" id="A0A1F7WJ48"/>
<evidence type="ECO:0000313" key="2">
    <source>
        <dbReference type="EMBL" id="OGM02168.1"/>
    </source>
</evidence>
<sequence>MQALILAAGLGARMRPLFLNTPKTMIDINGKPFLYYLLDHLRKNGIGEIVLGTGFLAGAIKNYFGKGEMFGVNVKYSEGHLPMGTAGEIKLAEPYLKDRFFVINGDTYMPENYQNVLEFHDKKKALATLVVSRPLGKGAVGGKVTFEKGGLVRDFEEQAAKDRPNWINSGLYRFEKEILKFIPKGKRISLENEIFPILANMKRLYAYKSKKNFVDVGTPESYIQAVKVLT</sequence>
<comment type="caution">
    <text evidence="2">The sequence shown here is derived from an EMBL/GenBank/DDBJ whole genome shotgun (WGS) entry which is preliminary data.</text>
</comment>
<organism evidence="2 3">
    <name type="scientific">Candidatus Woesebacteria bacterium GWA1_41_8</name>
    <dbReference type="NCBI Taxonomy" id="1802471"/>
    <lineage>
        <taxon>Bacteria</taxon>
        <taxon>Candidatus Woeseibacteriota</taxon>
    </lineage>
</organism>
<dbReference type="EMBL" id="MGFJ01000028">
    <property type="protein sequence ID" value="OGM02168.1"/>
    <property type="molecule type" value="Genomic_DNA"/>
</dbReference>
<dbReference type="Gene3D" id="3.90.550.10">
    <property type="entry name" value="Spore Coat Polysaccharide Biosynthesis Protein SpsA, Chain A"/>
    <property type="match status" value="1"/>
</dbReference>
<feature type="domain" description="Nucleotidyl transferase" evidence="1">
    <location>
        <begin position="3"/>
        <end position="227"/>
    </location>
</feature>
<dbReference type="InterPro" id="IPR005835">
    <property type="entry name" value="NTP_transferase_dom"/>
</dbReference>
<dbReference type="Proteomes" id="UP000176198">
    <property type="component" value="Unassembled WGS sequence"/>
</dbReference>
<accession>A0A1F7WJ48</accession>